<dbReference type="GO" id="GO:0006631">
    <property type="term" value="P:fatty acid metabolic process"/>
    <property type="evidence" value="ECO:0007669"/>
    <property type="project" value="TreeGrafter"/>
</dbReference>
<dbReference type="EMBL" id="JALJAT010000004">
    <property type="protein sequence ID" value="KAK4470943.1"/>
    <property type="molecule type" value="Genomic_DNA"/>
</dbReference>
<feature type="domain" description="ACB" evidence="3">
    <location>
        <begin position="4"/>
        <end position="89"/>
    </location>
</feature>
<comment type="caution">
    <text evidence="4">The sequence shown here is derived from an EMBL/GenBank/DDBJ whole genome shotgun (WGS) entry which is preliminary data.</text>
</comment>
<dbReference type="InterPro" id="IPR014352">
    <property type="entry name" value="FERM/acyl-CoA-bd_prot_sf"/>
</dbReference>
<dbReference type="PANTHER" id="PTHR23310">
    <property type="entry name" value="ACYL-COA-BINDING PROTEIN, ACBP"/>
    <property type="match status" value="1"/>
</dbReference>
<dbReference type="SUPFAM" id="SSF47027">
    <property type="entry name" value="Acyl-CoA binding protein"/>
    <property type="match status" value="1"/>
</dbReference>
<dbReference type="InterPro" id="IPR000582">
    <property type="entry name" value="Acyl-CoA-binding_protein"/>
</dbReference>
<dbReference type="PRINTS" id="PR00689">
    <property type="entry name" value="ACOABINDINGP"/>
</dbReference>
<sequence length="91" mass="10444">MSSITDEFYSHAEKVKRLKTKPSDNELLELYGLYKQATVGDNNTCSPGILDLKGKAKWTAWNGRKGMYMEEAKKLYVEKAEYLIKKYGLES</sequence>
<dbReference type="PROSITE" id="PS00880">
    <property type="entry name" value="ACB_1"/>
    <property type="match status" value="1"/>
</dbReference>
<evidence type="ECO:0000313" key="5">
    <source>
        <dbReference type="Proteomes" id="UP001292079"/>
    </source>
</evidence>
<name>A0AAE1ZBN0_SCHME</name>
<dbReference type="PROSITE" id="PS51228">
    <property type="entry name" value="ACB_2"/>
    <property type="match status" value="1"/>
</dbReference>
<dbReference type="AlphaFoldDB" id="A0AAE1ZBN0"/>
<dbReference type="GO" id="GO:0000062">
    <property type="term" value="F:fatty-acyl-CoA binding"/>
    <property type="evidence" value="ECO:0007669"/>
    <property type="project" value="InterPro"/>
</dbReference>
<dbReference type="Pfam" id="PF00887">
    <property type="entry name" value="ACBP"/>
    <property type="match status" value="1"/>
</dbReference>
<protein>
    <recommendedName>
        <fullName evidence="3">ACB domain-containing protein</fullName>
    </recommendedName>
</protein>
<organism evidence="4 5">
    <name type="scientific">Schistosoma mekongi</name>
    <name type="common">Parasitic worm</name>
    <dbReference type="NCBI Taxonomy" id="38744"/>
    <lineage>
        <taxon>Eukaryota</taxon>
        <taxon>Metazoa</taxon>
        <taxon>Spiralia</taxon>
        <taxon>Lophotrochozoa</taxon>
        <taxon>Platyhelminthes</taxon>
        <taxon>Trematoda</taxon>
        <taxon>Digenea</taxon>
        <taxon>Strigeidida</taxon>
        <taxon>Schistosomatoidea</taxon>
        <taxon>Schistosomatidae</taxon>
        <taxon>Schistosoma</taxon>
    </lineage>
</organism>
<dbReference type="PANTHER" id="PTHR23310:SF62">
    <property type="entry name" value="ACYL-COA BINDING PROTEIN 1, ISOFORM A"/>
    <property type="match status" value="1"/>
</dbReference>
<evidence type="ECO:0000313" key="4">
    <source>
        <dbReference type="EMBL" id="KAK4470943.1"/>
    </source>
</evidence>
<reference evidence="4" key="1">
    <citation type="submission" date="2022-04" db="EMBL/GenBank/DDBJ databases">
        <authorList>
            <person name="Xu L."/>
            <person name="Lv Z."/>
        </authorList>
    </citation>
    <scope>NUCLEOTIDE SEQUENCE</scope>
    <source>
        <strain evidence="4">LV_2022a</strain>
    </source>
</reference>
<proteinExistence type="inferred from homology"/>
<evidence type="ECO:0000256" key="2">
    <source>
        <dbReference type="ARBA" id="ARBA00023121"/>
    </source>
</evidence>
<comment type="similarity">
    <text evidence="1">Belongs to the ACBP family.</text>
</comment>
<dbReference type="Proteomes" id="UP001292079">
    <property type="component" value="Unassembled WGS sequence"/>
</dbReference>
<evidence type="ECO:0000259" key="3">
    <source>
        <dbReference type="PROSITE" id="PS51228"/>
    </source>
</evidence>
<reference evidence="4" key="2">
    <citation type="journal article" date="2023" name="Infect Dis Poverty">
        <title>Chromosome-scale genome of the human blood fluke Schistosoma mekongi and its implications for public health.</title>
        <authorList>
            <person name="Zhou M."/>
            <person name="Xu L."/>
            <person name="Xu D."/>
            <person name="Chen W."/>
            <person name="Khan J."/>
            <person name="Hu Y."/>
            <person name="Huang H."/>
            <person name="Wei H."/>
            <person name="Zhang Y."/>
            <person name="Chusongsang P."/>
            <person name="Tanasarnprasert K."/>
            <person name="Hu X."/>
            <person name="Limpanont Y."/>
            <person name="Lv Z."/>
        </authorList>
    </citation>
    <scope>NUCLEOTIDE SEQUENCE</scope>
    <source>
        <strain evidence="4">LV_2022a</strain>
    </source>
</reference>
<keyword evidence="2" id="KW-0446">Lipid-binding</keyword>
<keyword evidence="5" id="KW-1185">Reference proteome</keyword>
<accession>A0AAE1ZBN0</accession>
<dbReference type="Gene3D" id="1.20.80.10">
    <property type="match status" value="1"/>
</dbReference>
<gene>
    <name evidence="4" type="ORF">MN116_006449</name>
</gene>
<evidence type="ECO:0000256" key="1">
    <source>
        <dbReference type="ARBA" id="ARBA00005567"/>
    </source>
</evidence>
<dbReference type="InterPro" id="IPR022408">
    <property type="entry name" value="Acyl-CoA-binding_prot_CS"/>
</dbReference>
<dbReference type="InterPro" id="IPR035984">
    <property type="entry name" value="Acyl-CoA-binding_sf"/>
</dbReference>